<reference evidence="2 3" key="1">
    <citation type="journal article" date="2023" name="Arcadia Sci">
        <title>De novo assembly of a long-read Amblyomma americanum tick genome.</title>
        <authorList>
            <person name="Chou S."/>
            <person name="Poskanzer K.E."/>
            <person name="Rollins M."/>
            <person name="Thuy-Boun P.S."/>
        </authorList>
    </citation>
    <scope>NUCLEOTIDE SEQUENCE [LARGE SCALE GENOMIC DNA]</scope>
    <source>
        <strain evidence="2">F_SG_1</strain>
        <tissue evidence="2">Salivary glands</tissue>
    </source>
</reference>
<organism evidence="2 3">
    <name type="scientific">Amblyomma americanum</name>
    <name type="common">Lone star tick</name>
    <dbReference type="NCBI Taxonomy" id="6943"/>
    <lineage>
        <taxon>Eukaryota</taxon>
        <taxon>Metazoa</taxon>
        <taxon>Ecdysozoa</taxon>
        <taxon>Arthropoda</taxon>
        <taxon>Chelicerata</taxon>
        <taxon>Arachnida</taxon>
        <taxon>Acari</taxon>
        <taxon>Parasitiformes</taxon>
        <taxon>Ixodida</taxon>
        <taxon>Ixodoidea</taxon>
        <taxon>Ixodidae</taxon>
        <taxon>Amblyomminae</taxon>
        <taxon>Amblyomma</taxon>
    </lineage>
</organism>
<evidence type="ECO:0000256" key="1">
    <source>
        <dbReference type="SAM" id="MobiDB-lite"/>
    </source>
</evidence>
<dbReference type="AlphaFoldDB" id="A0AAQ4EUZ4"/>
<protein>
    <submittedName>
        <fullName evidence="2">Uncharacterized protein</fullName>
    </submittedName>
</protein>
<proteinExistence type="predicted"/>
<gene>
    <name evidence="2" type="ORF">V5799_020234</name>
</gene>
<feature type="compositionally biased region" description="Basic residues" evidence="1">
    <location>
        <begin position="185"/>
        <end position="196"/>
    </location>
</feature>
<sequence>MPPPAQRLRPHTFFGRVPQGVCNVDICKVLVTKFSKNELSGVQDFGGGRFEVTFKSKPAVQRFLSDPVIEVRGTAVHFAYRGTLSTVVRVFGFPVDIDVAELRGALEKYGPVESIALEYVPGFDGVPSGTRFLSRQKRLRTLFPPPRMLSPAAQQLQRTARMISRSRPACLSQPACRGSTGTRRTSQRPRRARRRASPSWRGGNDDEEDVEPVRPAGPPRHLRAAPRTVVRPRNSNGAPRSASLLLSQGTIPGSPRARRAVGASPAVPSPTATAAS</sequence>
<name>A0AAQ4EUZ4_AMBAM</name>
<accession>A0AAQ4EUZ4</accession>
<feature type="compositionally biased region" description="Polar residues" evidence="1">
    <location>
        <begin position="233"/>
        <end position="251"/>
    </location>
</feature>
<feature type="compositionally biased region" description="Low complexity" evidence="1">
    <location>
        <begin position="260"/>
        <end position="276"/>
    </location>
</feature>
<evidence type="ECO:0000313" key="2">
    <source>
        <dbReference type="EMBL" id="KAK8778425.1"/>
    </source>
</evidence>
<dbReference type="EMBL" id="JARKHS020010775">
    <property type="protein sequence ID" value="KAK8778425.1"/>
    <property type="molecule type" value="Genomic_DNA"/>
</dbReference>
<feature type="region of interest" description="Disordered" evidence="1">
    <location>
        <begin position="160"/>
        <end position="276"/>
    </location>
</feature>
<keyword evidence="3" id="KW-1185">Reference proteome</keyword>
<comment type="caution">
    <text evidence="2">The sequence shown here is derived from an EMBL/GenBank/DDBJ whole genome shotgun (WGS) entry which is preliminary data.</text>
</comment>
<evidence type="ECO:0000313" key="3">
    <source>
        <dbReference type="Proteomes" id="UP001321473"/>
    </source>
</evidence>
<dbReference type="Proteomes" id="UP001321473">
    <property type="component" value="Unassembled WGS sequence"/>
</dbReference>